<keyword evidence="2" id="KW-1185">Reference proteome</keyword>
<proteinExistence type="predicted"/>
<dbReference type="Proteomes" id="UP001054945">
    <property type="component" value="Unassembled WGS sequence"/>
</dbReference>
<sequence length="112" mass="12036">MSPIPAPYWGARAFSATPGALIRASLSPFIDASVGAVITGDIFAPVFEAALPSSHVISFVNEEGEGEVVHFFRSPPPFLSPETPSGPGRFHRNIFERAGLDATFTKFVEEDE</sequence>
<gene>
    <name evidence="1" type="ORF">CEXT_443891</name>
</gene>
<comment type="caution">
    <text evidence="1">The sequence shown here is derived from an EMBL/GenBank/DDBJ whole genome shotgun (WGS) entry which is preliminary data.</text>
</comment>
<dbReference type="AlphaFoldDB" id="A0AAV4N546"/>
<organism evidence="1 2">
    <name type="scientific">Caerostris extrusa</name>
    <name type="common">Bark spider</name>
    <name type="synonym">Caerostris bankana</name>
    <dbReference type="NCBI Taxonomy" id="172846"/>
    <lineage>
        <taxon>Eukaryota</taxon>
        <taxon>Metazoa</taxon>
        <taxon>Ecdysozoa</taxon>
        <taxon>Arthropoda</taxon>
        <taxon>Chelicerata</taxon>
        <taxon>Arachnida</taxon>
        <taxon>Araneae</taxon>
        <taxon>Araneomorphae</taxon>
        <taxon>Entelegynae</taxon>
        <taxon>Araneoidea</taxon>
        <taxon>Araneidae</taxon>
        <taxon>Caerostris</taxon>
    </lineage>
</organism>
<evidence type="ECO:0000313" key="1">
    <source>
        <dbReference type="EMBL" id="GIX79538.1"/>
    </source>
</evidence>
<protein>
    <submittedName>
        <fullName evidence="1">Uncharacterized protein</fullName>
    </submittedName>
</protein>
<name>A0AAV4N546_CAEEX</name>
<dbReference type="EMBL" id="BPLR01020505">
    <property type="protein sequence ID" value="GIX79538.1"/>
    <property type="molecule type" value="Genomic_DNA"/>
</dbReference>
<evidence type="ECO:0000313" key="2">
    <source>
        <dbReference type="Proteomes" id="UP001054945"/>
    </source>
</evidence>
<accession>A0AAV4N546</accession>
<reference evidence="1 2" key="1">
    <citation type="submission" date="2021-06" db="EMBL/GenBank/DDBJ databases">
        <title>Caerostris extrusa draft genome.</title>
        <authorList>
            <person name="Kono N."/>
            <person name="Arakawa K."/>
        </authorList>
    </citation>
    <scope>NUCLEOTIDE SEQUENCE [LARGE SCALE GENOMIC DNA]</scope>
</reference>